<organism evidence="1 2">
    <name type="scientific">Linderina pennispora</name>
    <dbReference type="NCBI Taxonomy" id="61395"/>
    <lineage>
        <taxon>Eukaryota</taxon>
        <taxon>Fungi</taxon>
        <taxon>Fungi incertae sedis</taxon>
        <taxon>Zoopagomycota</taxon>
        <taxon>Kickxellomycotina</taxon>
        <taxon>Kickxellomycetes</taxon>
        <taxon>Kickxellales</taxon>
        <taxon>Kickxellaceae</taxon>
        <taxon>Linderina</taxon>
    </lineage>
</organism>
<sequence>MSNKTTEGICSSVVKRAIALEQEQRDRYWRTNADVVQLERQLQEFSNSANEHLNPTLVNEKTNIEPMPVLRTALPCVDRDGRRELLCDQTLTIATQDGSRSDAEPVRVAHAVPEDTGNDMALELDMAFTPLTQIGATTLYMQ</sequence>
<reference evidence="1 2" key="1">
    <citation type="submission" date="2016-07" db="EMBL/GenBank/DDBJ databases">
        <title>Pervasive Adenine N6-methylation of Active Genes in Fungi.</title>
        <authorList>
            <consortium name="DOE Joint Genome Institute"/>
            <person name="Mondo S.J."/>
            <person name="Dannebaum R.O."/>
            <person name="Kuo R.C."/>
            <person name="Labutti K."/>
            <person name="Haridas S."/>
            <person name="Kuo A."/>
            <person name="Salamov A."/>
            <person name="Ahrendt S.R."/>
            <person name="Lipzen A."/>
            <person name="Sullivan W."/>
            <person name="Andreopoulos W.B."/>
            <person name="Clum A."/>
            <person name="Lindquist E."/>
            <person name="Daum C."/>
            <person name="Ramamoorthy G.K."/>
            <person name="Gryganskyi A."/>
            <person name="Culley D."/>
            <person name="Magnuson J.K."/>
            <person name="James T.Y."/>
            <person name="O'Malley M.A."/>
            <person name="Stajich J.E."/>
            <person name="Spatafora J.W."/>
            <person name="Visel A."/>
            <person name="Grigoriev I.V."/>
        </authorList>
    </citation>
    <scope>NUCLEOTIDE SEQUENCE [LARGE SCALE GENOMIC DNA]</scope>
    <source>
        <strain evidence="1 2">ATCC 12442</strain>
    </source>
</reference>
<dbReference type="AlphaFoldDB" id="A0A1Y1WHQ0"/>
<dbReference type="EMBL" id="MCFD01000002">
    <property type="protein sequence ID" value="ORX73043.1"/>
    <property type="molecule type" value="Genomic_DNA"/>
</dbReference>
<dbReference type="RefSeq" id="XP_040746383.1">
    <property type="nucleotide sequence ID" value="XM_040886557.1"/>
</dbReference>
<comment type="caution">
    <text evidence="1">The sequence shown here is derived from an EMBL/GenBank/DDBJ whole genome shotgun (WGS) entry which is preliminary data.</text>
</comment>
<evidence type="ECO:0000313" key="2">
    <source>
        <dbReference type="Proteomes" id="UP000193922"/>
    </source>
</evidence>
<dbReference type="Proteomes" id="UP000193922">
    <property type="component" value="Unassembled WGS sequence"/>
</dbReference>
<protein>
    <submittedName>
        <fullName evidence="1">Uncharacterized protein</fullName>
    </submittedName>
</protein>
<name>A0A1Y1WHQ0_9FUNG</name>
<accession>A0A1Y1WHQ0</accession>
<gene>
    <name evidence="1" type="ORF">DL89DRAFT_265204</name>
</gene>
<keyword evidence="2" id="KW-1185">Reference proteome</keyword>
<evidence type="ECO:0000313" key="1">
    <source>
        <dbReference type="EMBL" id="ORX73043.1"/>
    </source>
</evidence>
<dbReference type="OrthoDB" id="10392166at2759"/>
<proteinExistence type="predicted"/>
<dbReference type="GeneID" id="63803205"/>